<feature type="coiled-coil region" evidence="4">
    <location>
        <begin position="142"/>
        <end position="169"/>
    </location>
</feature>
<proteinExistence type="inferred from homology"/>
<dbReference type="Pfam" id="PF09766">
    <property type="entry name" value="FmiP_Thoc5"/>
    <property type="match status" value="1"/>
</dbReference>
<evidence type="ECO:0000256" key="1">
    <source>
        <dbReference type="ARBA" id="ARBA00004123"/>
    </source>
</evidence>
<dbReference type="InterPro" id="IPR019163">
    <property type="entry name" value="THO_Thoc5"/>
</dbReference>
<evidence type="ECO:0000313" key="5">
    <source>
        <dbReference type="EMBL" id="KIP10614.1"/>
    </source>
</evidence>
<protein>
    <recommendedName>
        <fullName evidence="7">Fms interacting protein</fullName>
    </recommendedName>
</protein>
<organism evidence="5 6">
    <name type="scientific">Phlebiopsis gigantea (strain 11061_1 CR5-6)</name>
    <name type="common">White-rot fungus</name>
    <name type="synonym">Peniophora gigantea</name>
    <dbReference type="NCBI Taxonomy" id="745531"/>
    <lineage>
        <taxon>Eukaryota</taxon>
        <taxon>Fungi</taxon>
        <taxon>Dikarya</taxon>
        <taxon>Basidiomycota</taxon>
        <taxon>Agaricomycotina</taxon>
        <taxon>Agaricomycetes</taxon>
        <taxon>Polyporales</taxon>
        <taxon>Phanerochaetaceae</taxon>
        <taxon>Phlebiopsis</taxon>
    </lineage>
</organism>
<evidence type="ECO:0000256" key="2">
    <source>
        <dbReference type="ARBA" id="ARBA00008044"/>
    </source>
</evidence>
<dbReference type="GO" id="GO:0003729">
    <property type="term" value="F:mRNA binding"/>
    <property type="evidence" value="ECO:0007669"/>
    <property type="project" value="TreeGrafter"/>
</dbReference>
<comment type="similarity">
    <text evidence="2">Belongs to the THOC5 family.</text>
</comment>
<feature type="coiled-coil region" evidence="4">
    <location>
        <begin position="54"/>
        <end position="99"/>
    </location>
</feature>
<dbReference type="PANTHER" id="PTHR13375">
    <property type="entry name" value="FMS INTERACTING PROTEIN"/>
    <property type="match status" value="1"/>
</dbReference>
<gene>
    <name evidence="5" type="ORF">PHLGIDRAFT_18275</name>
</gene>
<evidence type="ECO:0008006" key="7">
    <source>
        <dbReference type="Google" id="ProtNLM"/>
    </source>
</evidence>
<evidence type="ECO:0000256" key="4">
    <source>
        <dbReference type="SAM" id="Coils"/>
    </source>
</evidence>
<dbReference type="GO" id="GO:0000445">
    <property type="term" value="C:THO complex part of transcription export complex"/>
    <property type="evidence" value="ECO:0007669"/>
    <property type="project" value="TreeGrafter"/>
</dbReference>
<reference evidence="5 6" key="1">
    <citation type="journal article" date="2014" name="PLoS Genet.">
        <title>Analysis of the Phlebiopsis gigantea genome, transcriptome and secretome provides insight into its pioneer colonization strategies of wood.</title>
        <authorList>
            <person name="Hori C."/>
            <person name="Ishida T."/>
            <person name="Igarashi K."/>
            <person name="Samejima M."/>
            <person name="Suzuki H."/>
            <person name="Master E."/>
            <person name="Ferreira P."/>
            <person name="Ruiz-Duenas F.J."/>
            <person name="Held B."/>
            <person name="Canessa P."/>
            <person name="Larrondo L.F."/>
            <person name="Schmoll M."/>
            <person name="Druzhinina I.S."/>
            <person name="Kubicek C.P."/>
            <person name="Gaskell J.A."/>
            <person name="Kersten P."/>
            <person name="St John F."/>
            <person name="Glasner J."/>
            <person name="Sabat G."/>
            <person name="Splinter BonDurant S."/>
            <person name="Syed K."/>
            <person name="Yadav J."/>
            <person name="Mgbeahuruike A.C."/>
            <person name="Kovalchuk A."/>
            <person name="Asiegbu F.O."/>
            <person name="Lackner G."/>
            <person name="Hoffmeister D."/>
            <person name="Rencoret J."/>
            <person name="Gutierrez A."/>
            <person name="Sun H."/>
            <person name="Lindquist E."/>
            <person name="Barry K."/>
            <person name="Riley R."/>
            <person name="Grigoriev I.V."/>
            <person name="Henrissat B."/>
            <person name="Kues U."/>
            <person name="Berka R.M."/>
            <person name="Martinez A.T."/>
            <person name="Covert S.F."/>
            <person name="Blanchette R.A."/>
            <person name="Cullen D."/>
        </authorList>
    </citation>
    <scope>NUCLEOTIDE SEQUENCE [LARGE SCALE GENOMIC DNA]</scope>
    <source>
        <strain evidence="5 6">11061_1 CR5-6</strain>
    </source>
</reference>
<accession>A0A0C3NYU5</accession>
<dbReference type="AlphaFoldDB" id="A0A0C3NYU5"/>
<dbReference type="PANTHER" id="PTHR13375:SF3">
    <property type="entry name" value="THO COMPLEX SUBUNIT 5 HOMOLOG"/>
    <property type="match status" value="1"/>
</dbReference>
<sequence length="215" mass="24426">MPLVDTTNAANPAQAYSSSPDAVVDSLKDLVSSAYLNHDASSVQIRAGALFARLKALNRAANAAARTHKQATAETRHDMDQTHLELQNLLYERRHLQREIVKCKQYASIYQEVPIYTLEEFVERAPEEMRTDDEHTLMANRINFELIERQRLEQELKRLTTLKEEMLKEGKVRLVTIEKLKGQVDEFLKHTTEVQTKVADLINPLTSGTSVTPTP</sequence>
<dbReference type="GO" id="GO:0006406">
    <property type="term" value="P:mRNA export from nucleus"/>
    <property type="evidence" value="ECO:0007669"/>
    <property type="project" value="TreeGrafter"/>
</dbReference>
<dbReference type="OrthoDB" id="20582at2759"/>
<dbReference type="Proteomes" id="UP000053257">
    <property type="component" value="Unassembled WGS sequence"/>
</dbReference>
<dbReference type="EMBL" id="KN840453">
    <property type="protein sequence ID" value="KIP10614.1"/>
    <property type="molecule type" value="Genomic_DNA"/>
</dbReference>
<comment type="subcellular location">
    <subcellularLocation>
        <location evidence="1">Nucleus</location>
    </subcellularLocation>
</comment>
<keyword evidence="4" id="KW-0175">Coiled coil</keyword>
<evidence type="ECO:0000313" key="6">
    <source>
        <dbReference type="Proteomes" id="UP000053257"/>
    </source>
</evidence>
<dbReference type="HOGENOM" id="CLU_082754_1_0_1"/>
<keyword evidence="3" id="KW-0539">Nucleus</keyword>
<evidence type="ECO:0000256" key="3">
    <source>
        <dbReference type="ARBA" id="ARBA00023242"/>
    </source>
</evidence>
<dbReference type="STRING" id="745531.A0A0C3NYU5"/>
<name>A0A0C3NYU5_PHLG1</name>
<keyword evidence="6" id="KW-1185">Reference proteome</keyword>